<dbReference type="EMBL" id="JAJGCB010000017">
    <property type="protein sequence ID" value="KAJ8988659.1"/>
    <property type="molecule type" value="Genomic_DNA"/>
</dbReference>
<organism evidence="2 3">
    <name type="scientific">Exophiala dermatitidis</name>
    <name type="common">Black yeast-like fungus</name>
    <name type="synonym">Wangiella dermatitidis</name>
    <dbReference type="NCBI Taxonomy" id="5970"/>
    <lineage>
        <taxon>Eukaryota</taxon>
        <taxon>Fungi</taxon>
        <taxon>Dikarya</taxon>
        <taxon>Ascomycota</taxon>
        <taxon>Pezizomycotina</taxon>
        <taxon>Eurotiomycetes</taxon>
        <taxon>Chaetothyriomycetidae</taxon>
        <taxon>Chaetothyriales</taxon>
        <taxon>Herpotrichiellaceae</taxon>
        <taxon>Exophiala</taxon>
    </lineage>
</organism>
<gene>
    <name evidence="2" type="ORF">HRR80_007289</name>
</gene>
<dbReference type="PANTHER" id="PTHR35152">
    <property type="entry name" value="DOMAIN SIGNALLING PROTEIN, PUTATIVE (AFU_ORTHOLOGUE AFUA_5G11310)-RELATED"/>
    <property type="match status" value="1"/>
</dbReference>
<dbReference type="AlphaFoldDB" id="A0AAN6EQ17"/>
<feature type="transmembrane region" description="Helical" evidence="1">
    <location>
        <begin position="55"/>
        <end position="73"/>
    </location>
</feature>
<evidence type="ECO:0000313" key="3">
    <source>
        <dbReference type="Proteomes" id="UP001161757"/>
    </source>
</evidence>
<name>A0AAN6EQ17_EXODE</name>
<protein>
    <submittedName>
        <fullName evidence="2">Uncharacterized protein</fullName>
    </submittedName>
</protein>
<keyword evidence="1" id="KW-1133">Transmembrane helix</keyword>
<sequence length="624" mass="68908">MRDTWTDSWWKRVTCGAILAAAVSGMHWTAAVGTKYRWKKGKTGHGHLRTETTAVASALSMAACIVLLAAAFIRGRRMRVARIKAQRLVLACAYFDEDGKLMVTEEGILPSEKITNHYLEKNFGEDELNRAHATFLWVFKASRNWAFMEQFIPGMTEYIKSDPAAKRYRPGGMSSAPHGDWTDVSLNFAPVFKQLFCMAAQRLADHIHEPLGRLGTLFEEPLDTGTVFVCTPSRTALPAVSPNATNSPDLESGNCIARGKYLFLTRQLNRDEATNFGALGYRFAAVARIAEPMAKRMQINRDNLVARMGRMQLSASLGDLPLPGVHLGCFMLRPSIHKSFDVLVPESMQAQLPHVLVQPGGLTMEQSHQLTSLLDELTVADVLEILLDQTKETKLDEPTRSRLHEAIVKLADVVGDSNGLMQAKFSARPLEVPCQSDTNFSSTSTCTFLIVRLIRDVHTSSATEALAYVPLVSFIVQQQYQTAGWRDEQFLQAVKCEFGHLLLDSCMRKRYSLIRLGRMSTSAGTRLGSRGTLPPRRCKDIIGRLYSSRGYDTSGTLPSPAAKPDRVDSELTTITTVTVAEGGRPFDSPSLMAQMNRRSSTGGTFGAGCWVTELVSLFQLSTEG</sequence>
<evidence type="ECO:0000256" key="1">
    <source>
        <dbReference type="SAM" id="Phobius"/>
    </source>
</evidence>
<evidence type="ECO:0000313" key="2">
    <source>
        <dbReference type="EMBL" id="KAJ8988659.1"/>
    </source>
</evidence>
<comment type="caution">
    <text evidence="2">The sequence shown here is derived from an EMBL/GenBank/DDBJ whole genome shotgun (WGS) entry which is preliminary data.</text>
</comment>
<proteinExistence type="predicted"/>
<dbReference type="PANTHER" id="PTHR35152:SF1">
    <property type="entry name" value="DOMAIN SIGNALLING PROTEIN, PUTATIVE (AFU_ORTHOLOGUE AFUA_5G11310)-RELATED"/>
    <property type="match status" value="1"/>
</dbReference>
<keyword evidence="1" id="KW-0812">Transmembrane</keyword>
<dbReference type="Proteomes" id="UP001161757">
    <property type="component" value="Unassembled WGS sequence"/>
</dbReference>
<keyword evidence="1" id="KW-0472">Membrane</keyword>
<reference evidence="2" key="1">
    <citation type="submission" date="2023-01" db="EMBL/GenBank/DDBJ databases">
        <title>Exophiala dermititidis isolated from Cystic Fibrosis Patient.</title>
        <authorList>
            <person name="Kurbessoian T."/>
            <person name="Crocker A."/>
            <person name="Murante D."/>
            <person name="Hogan D.A."/>
            <person name="Stajich J.E."/>
        </authorList>
    </citation>
    <scope>NUCLEOTIDE SEQUENCE</scope>
    <source>
        <strain evidence="2">Ex8</strain>
    </source>
</reference>
<accession>A0AAN6EQ17</accession>